<proteinExistence type="predicted"/>
<dbReference type="InterPro" id="IPR050833">
    <property type="entry name" value="Poly_Biosynth_Transport"/>
</dbReference>
<evidence type="ECO:0000313" key="7">
    <source>
        <dbReference type="EMBL" id="UVI35785.1"/>
    </source>
</evidence>
<feature type="transmembrane region" description="Helical" evidence="6">
    <location>
        <begin position="381"/>
        <end position="401"/>
    </location>
</feature>
<evidence type="ECO:0000256" key="3">
    <source>
        <dbReference type="ARBA" id="ARBA00022692"/>
    </source>
</evidence>
<feature type="transmembrane region" description="Helical" evidence="6">
    <location>
        <begin position="41"/>
        <end position="59"/>
    </location>
</feature>
<feature type="transmembrane region" description="Helical" evidence="6">
    <location>
        <begin position="325"/>
        <end position="348"/>
    </location>
</feature>
<organism evidence="7 8">
    <name type="scientific">Brevibacterium spongiae</name>
    <dbReference type="NCBI Taxonomy" id="2909672"/>
    <lineage>
        <taxon>Bacteria</taxon>
        <taxon>Bacillati</taxon>
        <taxon>Actinomycetota</taxon>
        <taxon>Actinomycetes</taxon>
        <taxon>Micrococcales</taxon>
        <taxon>Brevibacteriaceae</taxon>
        <taxon>Brevibacterium</taxon>
    </lineage>
</organism>
<protein>
    <recommendedName>
        <fullName evidence="9">Lipopolysaccharide biosynthesis protein</fullName>
    </recommendedName>
</protein>
<evidence type="ECO:0008006" key="9">
    <source>
        <dbReference type="Google" id="ProtNLM"/>
    </source>
</evidence>
<keyword evidence="8" id="KW-1185">Reference proteome</keyword>
<feature type="transmembrane region" description="Helical" evidence="6">
    <location>
        <begin position="132"/>
        <end position="156"/>
    </location>
</feature>
<evidence type="ECO:0000256" key="4">
    <source>
        <dbReference type="ARBA" id="ARBA00022989"/>
    </source>
</evidence>
<feature type="transmembrane region" description="Helical" evidence="6">
    <location>
        <begin position="80"/>
        <end position="98"/>
    </location>
</feature>
<comment type="subcellular location">
    <subcellularLocation>
        <location evidence="1">Cell membrane</location>
        <topology evidence="1">Multi-pass membrane protein</topology>
    </subcellularLocation>
</comment>
<feature type="transmembrane region" description="Helical" evidence="6">
    <location>
        <begin position="287"/>
        <end position="310"/>
    </location>
</feature>
<feature type="transmembrane region" description="Helical" evidence="6">
    <location>
        <begin position="7"/>
        <end position="29"/>
    </location>
</feature>
<evidence type="ECO:0000256" key="2">
    <source>
        <dbReference type="ARBA" id="ARBA00022475"/>
    </source>
</evidence>
<feature type="transmembrane region" description="Helical" evidence="6">
    <location>
        <begin position="162"/>
        <end position="182"/>
    </location>
</feature>
<accession>A0ABY5SNA9</accession>
<evidence type="ECO:0000256" key="1">
    <source>
        <dbReference type="ARBA" id="ARBA00004651"/>
    </source>
</evidence>
<feature type="transmembrane region" description="Helical" evidence="6">
    <location>
        <begin position="243"/>
        <end position="266"/>
    </location>
</feature>
<keyword evidence="4 6" id="KW-1133">Transmembrane helix</keyword>
<keyword evidence="3 6" id="KW-0812">Transmembrane</keyword>
<dbReference type="EMBL" id="CP093443">
    <property type="protein sequence ID" value="UVI35785.1"/>
    <property type="molecule type" value="Genomic_DNA"/>
</dbReference>
<evidence type="ECO:0000256" key="5">
    <source>
        <dbReference type="ARBA" id="ARBA00023136"/>
    </source>
</evidence>
<evidence type="ECO:0000313" key="8">
    <source>
        <dbReference type="Proteomes" id="UP001064879"/>
    </source>
</evidence>
<keyword evidence="5 6" id="KW-0472">Membrane</keyword>
<dbReference type="RefSeq" id="WP_265418402.1">
    <property type="nucleotide sequence ID" value="NZ_CP093443.1"/>
</dbReference>
<name>A0ABY5SNA9_9MICO</name>
<sequence>MNSSRSAFLLVTVGNIAVAGAQWYIVWLFAQQSGPTAVGHYSTLIAMMTPVFIASQLGLRNLFVTLQRTVRWRIYLGCRLSTVGLSVLIIVGLVILGPDQIDSSLAWPLLLIKVSDSIGDLFYARLQKTERLFAFGLILITVALVSVAAVTIVVVATGSPVAALWAAAAVSFGGTAVTMWTASARPPETASEVKCRTTVSNEIRALVSAGIPMSMMQAVYSLLSYVPLAVVAWFGSPEDVGRYASAAYLVVFANLVGASIETVVLPRFRAVYESDGALFLRTRVKRLCTIGLLALAPFVVLAVFIGPWLLSAVYGAGFELSRVSVLYLSLAAICTLPTYLASANLLVLNRYWATFFVGAAAIIAVLCGGGVAGAVGMPAVAAGSLAVLIGSAVRLIGEILCSKPRPDRFHTKPSTDGAPLGA</sequence>
<evidence type="ECO:0000256" key="6">
    <source>
        <dbReference type="SAM" id="Phobius"/>
    </source>
</evidence>
<keyword evidence="2" id="KW-1003">Cell membrane</keyword>
<dbReference type="PANTHER" id="PTHR30250">
    <property type="entry name" value="PST FAMILY PREDICTED COLANIC ACID TRANSPORTER"/>
    <property type="match status" value="1"/>
</dbReference>
<reference evidence="7" key="1">
    <citation type="submission" date="2022-03" db="EMBL/GenBank/DDBJ databases">
        <title>Brevibacterium spongiae sp. nov., isolated from marine sponge.</title>
        <authorList>
            <person name="Li Z."/>
            <person name="Zhang M."/>
        </authorList>
    </citation>
    <scope>NUCLEOTIDE SEQUENCE</scope>
    <source>
        <strain evidence="7">WHS-Z9</strain>
    </source>
</reference>
<feature type="transmembrane region" description="Helical" evidence="6">
    <location>
        <begin position="355"/>
        <end position="375"/>
    </location>
</feature>
<dbReference type="PANTHER" id="PTHR30250:SF11">
    <property type="entry name" value="O-ANTIGEN TRANSPORTER-RELATED"/>
    <property type="match status" value="1"/>
</dbReference>
<dbReference type="Proteomes" id="UP001064879">
    <property type="component" value="Chromosome"/>
</dbReference>
<gene>
    <name evidence="7" type="ORF">L1F31_16970</name>
</gene>